<name>A0AA39I199_9BILA</name>
<feature type="region of interest" description="Disordered" evidence="1">
    <location>
        <begin position="1"/>
        <end position="29"/>
    </location>
</feature>
<feature type="compositionally biased region" description="Basic and acidic residues" evidence="1">
    <location>
        <begin position="12"/>
        <end position="25"/>
    </location>
</feature>
<dbReference type="EMBL" id="JAUCMV010000002">
    <property type="protein sequence ID" value="KAK0415930.1"/>
    <property type="molecule type" value="Genomic_DNA"/>
</dbReference>
<feature type="compositionally biased region" description="Polar residues" evidence="1">
    <location>
        <begin position="1"/>
        <end position="10"/>
    </location>
</feature>
<keyword evidence="3" id="KW-1185">Reference proteome</keyword>
<evidence type="ECO:0000313" key="3">
    <source>
        <dbReference type="Proteomes" id="UP001175271"/>
    </source>
</evidence>
<accession>A0AA39I199</accession>
<feature type="compositionally biased region" description="Basic and acidic residues" evidence="1">
    <location>
        <begin position="90"/>
        <end position="105"/>
    </location>
</feature>
<sequence>MGSNTAQNMCRRTKEQRGGERERGGGDGYKCAQPFLPHSRKQTSLAVLRCAVLPKVDVDFISEKYLQIDKRCLVDDSSRRTMSNDTRSSLPKEDHSGGVERDHCRQISPQPAAASSETIISCQLRIGDALAVTSSEESVRTQRYEELRPPHYTSS</sequence>
<feature type="compositionally biased region" description="Polar residues" evidence="1">
    <location>
        <begin position="80"/>
        <end position="89"/>
    </location>
</feature>
<organism evidence="2 3">
    <name type="scientific">Steinernema hermaphroditum</name>
    <dbReference type="NCBI Taxonomy" id="289476"/>
    <lineage>
        <taxon>Eukaryota</taxon>
        <taxon>Metazoa</taxon>
        <taxon>Ecdysozoa</taxon>
        <taxon>Nematoda</taxon>
        <taxon>Chromadorea</taxon>
        <taxon>Rhabditida</taxon>
        <taxon>Tylenchina</taxon>
        <taxon>Panagrolaimomorpha</taxon>
        <taxon>Strongyloidoidea</taxon>
        <taxon>Steinernematidae</taxon>
        <taxon>Steinernema</taxon>
    </lineage>
</organism>
<gene>
    <name evidence="2" type="ORF">QR680_012197</name>
</gene>
<feature type="region of interest" description="Disordered" evidence="1">
    <location>
        <begin position="133"/>
        <end position="155"/>
    </location>
</feature>
<evidence type="ECO:0000256" key="1">
    <source>
        <dbReference type="SAM" id="MobiDB-lite"/>
    </source>
</evidence>
<reference evidence="2" key="1">
    <citation type="submission" date="2023-06" db="EMBL/GenBank/DDBJ databases">
        <title>Genomic analysis of the entomopathogenic nematode Steinernema hermaphroditum.</title>
        <authorList>
            <person name="Schwarz E.M."/>
            <person name="Heppert J.K."/>
            <person name="Baniya A."/>
            <person name="Schwartz H.T."/>
            <person name="Tan C.-H."/>
            <person name="Antoshechkin I."/>
            <person name="Sternberg P.W."/>
            <person name="Goodrich-Blair H."/>
            <person name="Dillman A.R."/>
        </authorList>
    </citation>
    <scope>NUCLEOTIDE SEQUENCE</scope>
    <source>
        <strain evidence="2">PS9179</strain>
        <tissue evidence="2">Whole animal</tissue>
    </source>
</reference>
<protein>
    <submittedName>
        <fullName evidence="2">Uncharacterized protein</fullName>
    </submittedName>
</protein>
<evidence type="ECO:0000313" key="2">
    <source>
        <dbReference type="EMBL" id="KAK0415930.1"/>
    </source>
</evidence>
<comment type="caution">
    <text evidence="2">The sequence shown here is derived from an EMBL/GenBank/DDBJ whole genome shotgun (WGS) entry which is preliminary data.</text>
</comment>
<dbReference type="AlphaFoldDB" id="A0AA39I199"/>
<dbReference type="Proteomes" id="UP001175271">
    <property type="component" value="Unassembled WGS sequence"/>
</dbReference>
<feature type="compositionally biased region" description="Basic and acidic residues" evidence="1">
    <location>
        <begin position="137"/>
        <end position="149"/>
    </location>
</feature>
<proteinExistence type="predicted"/>
<feature type="region of interest" description="Disordered" evidence="1">
    <location>
        <begin position="77"/>
        <end position="115"/>
    </location>
</feature>